<proteinExistence type="predicted"/>
<evidence type="ECO:0000313" key="9">
    <source>
        <dbReference type="EMBL" id="MEQ2564114.1"/>
    </source>
</evidence>
<keyword evidence="5" id="KW-0680">Restriction system</keyword>
<dbReference type="InterPro" id="IPR041635">
    <property type="entry name" value="Type_ISP_LLaBIII_C"/>
</dbReference>
<keyword evidence="10" id="KW-1185">Reference proteome</keyword>
<accession>A0ABV1HP62</accession>
<sequence length="1087" mass="124131">MTFDANIKNYLRAYQREFNAAMHGGQHTAELSFRVPMHNMFKQIAHNLNPKVSFDIILEPKNQGKMGRPDWMVQDNVSLGVYGYIEAKGPSAEPFDITPYKNQIARYMSLRHKLIITDGIDYVFCFNDTLVVISIIEKNKMGVEDWSGLTVNPLFKFYMEQFFANPTPQHIDEEKLVELVAIRTRNLSDDILAHADLSVDEALNDAERQVINLLNGLKKLVYNHNDPALRTGAVFADFTAQVVMFCLLYAQRVLCTSSDTPIQKAEKIRKYAFNDIVEGEALLPFRNLMVYLRDHSGSDTFIGQWVDECIAFLSFVEMTDNQLMNPDYHRLFELFLTKFDRQSRFDYGAYYTPKALADFIVRLTNRIVTDHFGGASIYDSGNTIIDPCCGTGSFLERVVSYDPGDGAYKLCGFEILPAPYMLANYRMAVVGRQYARKNLETNILLANTLCNCLFNEKANVSSIEGKELMRAKELSSLPIKLIISNPPCSDSTRNNTTKDFSQIINLMEDFRPPIEKRHGRQNIQKQINNPFMQFLRWSCDKLLASENHSVLAMVVPLSFLEAESYKYARKYLTEHFSNIWVVAVDTDARTGIRGDSLFCTMQGRAVILLTRKFGEVISIRKINFLDISRERRARKLEMLEMDINNIMDSFESFNISDAMYSFMPSKPFNETLYSQFWPISSEHGNRAVFLNQCSGAKMAPTALLTHVKQPMLKRRSREISSGGIQKAREWIGRQDKNVVDEKITAFQDALRTCNTRQELDGILSENIRPCSFRPFVNSNALLWEKIFDYQAGVGGGGARIRPEIKAVYSSEDTVGFALAHAPKDLAESLGQFTSFCWYFPDNDLSRRGDGHIYLNQYIPNTRTNEIVNNLHPDIIEHISKMTGLSAKQCAKKMVFYSYAVFCSQVYLEEFYGALFVVNQSASRARIPVVDNAAVYLKLSGMGEKLADLEKNDVKIENILKYDYDNIISQLPKGFRLEHSRAASKNPYDEENEQFILRDEVSGTEIRVYCPLAIQKFTVAGYNVVKDCWIKFHSYRFTHCEFLAEDLKALLDLFNIIATQMRYVAEIDEVVHGIVDGDIPLLNYNSGE</sequence>
<evidence type="ECO:0000259" key="8">
    <source>
        <dbReference type="Pfam" id="PF18135"/>
    </source>
</evidence>
<evidence type="ECO:0000256" key="4">
    <source>
        <dbReference type="ARBA" id="ARBA00022691"/>
    </source>
</evidence>
<evidence type="ECO:0000313" key="10">
    <source>
        <dbReference type="Proteomes" id="UP001437460"/>
    </source>
</evidence>
<dbReference type="SUPFAM" id="SSF53335">
    <property type="entry name" value="S-adenosyl-L-methionine-dependent methyltransferases"/>
    <property type="match status" value="1"/>
</dbReference>
<comment type="caution">
    <text evidence="9">The sequence shown here is derived from an EMBL/GenBank/DDBJ whole genome shotgun (WGS) entry which is preliminary data.</text>
</comment>
<evidence type="ECO:0000256" key="6">
    <source>
        <dbReference type="ARBA" id="ARBA00047942"/>
    </source>
</evidence>
<evidence type="ECO:0000256" key="3">
    <source>
        <dbReference type="ARBA" id="ARBA00022679"/>
    </source>
</evidence>
<evidence type="ECO:0000256" key="5">
    <source>
        <dbReference type="ARBA" id="ARBA00022747"/>
    </source>
</evidence>
<dbReference type="RefSeq" id="WP_349230163.1">
    <property type="nucleotide sequence ID" value="NZ_JBBMFJ010000031.1"/>
</dbReference>
<dbReference type="PRINTS" id="PR00507">
    <property type="entry name" value="N12N6MTFRASE"/>
</dbReference>
<dbReference type="Gene3D" id="3.40.50.150">
    <property type="entry name" value="Vaccinia Virus protein VP39"/>
    <property type="match status" value="1"/>
</dbReference>
<keyword evidence="3" id="KW-0808">Transferase</keyword>
<protein>
    <recommendedName>
        <fullName evidence="1">site-specific DNA-methyltransferase (adenine-specific)</fullName>
        <ecNumber evidence="1">2.1.1.72</ecNumber>
    </recommendedName>
</protein>
<evidence type="ECO:0000259" key="7">
    <source>
        <dbReference type="Pfam" id="PF02384"/>
    </source>
</evidence>
<keyword evidence="4" id="KW-0949">S-adenosyl-L-methionine</keyword>
<evidence type="ECO:0000256" key="2">
    <source>
        <dbReference type="ARBA" id="ARBA00022603"/>
    </source>
</evidence>
<organism evidence="9 10">
    <name type="scientific">Ventrimonas faecis</name>
    <dbReference type="NCBI Taxonomy" id="3133170"/>
    <lineage>
        <taxon>Bacteria</taxon>
        <taxon>Bacillati</taxon>
        <taxon>Bacillota</taxon>
        <taxon>Clostridia</taxon>
        <taxon>Lachnospirales</taxon>
        <taxon>Lachnospiraceae</taxon>
        <taxon>Ventrimonas</taxon>
    </lineage>
</organism>
<dbReference type="InterPro" id="IPR003356">
    <property type="entry name" value="DNA_methylase_A-5"/>
</dbReference>
<comment type="catalytic activity">
    <reaction evidence="6">
        <text>a 2'-deoxyadenosine in DNA + S-adenosyl-L-methionine = an N(6)-methyl-2'-deoxyadenosine in DNA + S-adenosyl-L-homocysteine + H(+)</text>
        <dbReference type="Rhea" id="RHEA:15197"/>
        <dbReference type="Rhea" id="RHEA-COMP:12418"/>
        <dbReference type="Rhea" id="RHEA-COMP:12419"/>
        <dbReference type="ChEBI" id="CHEBI:15378"/>
        <dbReference type="ChEBI" id="CHEBI:57856"/>
        <dbReference type="ChEBI" id="CHEBI:59789"/>
        <dbReference type="ChEBI" id="CHEBI:90615"/>
        <dbReference type="ChEBI" id="CHEBI:90616"/>
        <dbReference type="EC" id="2.1.1.72"/>
    </reaction>
</comment>
<dbReference type="Pfam" id="PF02384">
    <property type="entry name" value="N6_Mtase"/>
    <property type="match status" value="1"/>
</dbReference>
<dbReference type="PANTHER" id="PTHR42933:SF1">
    <property type="entry name" value="SITE-SPECIFIC DNA-METHYLTRANSFERASE (ADENINE-SPECIFIC)"/>
    <property type="match status" value="1"/>
</dbReference>
<dbReference type="InterPro" id="IPR029063">
    <property type="entry name" value="SAM-dependent_MTases_sf"/>
</dbReference>
<dbReference type="EMBL" id="JBBMFJ010000031">
    <property type="protein sequence ID" value="MEQ2564114.1"/>
    <property type="molecule type" value="Genomic_DNA"/>
</dbReference>
<feature type="domain" description="Type ISP restriction-modification enzyme LLaBIII C-terminal specificity" evidence="8">
    <location>
        <begin position="691"/>
        <end position="1032"/>
    </location>
</feature>
<keyword evidence="2" id="KW-0489">Methyltransferase</keyword>
<dbReference type="InterPro" id="IPR051537">
    <property type="entry name" value="DNA_Adenine_Mtase"/>
</dbReference>
<evidence type="ECO:0000256" key="1">
    <source>
        <dbReference type="ARBA" id="ARBA00011900"/>
    </source>
</evidence>
<dbReference type="Proteomes" id="UP001437460">
    <property type="component" value="Unassembled WGS sequence"/>
</dbReference>
<feature type="domain" description="DNA methylase adenine-specific" evidence="7">
    <location>
        <begin position="331"/>
        <end position="500"/>
    </location>
</feature>
<dbReference type="Pfam" id="PF18135">
    <property type="entry name" value="Type_ISP_C"/>
    <property type="match status" value="1"/>
</dbReference>
<reference evidence="9 10" key="1">
    <citation type="submission" date="2024-03" db="EMBL/GenBank/DDBJ databases">
        <title>Human intestinal bacterial collection.</title>
        <authorList>
            <person name="Pauvert C."/>
            <person name="Hitch T.C.A."/>
            <person name="Clavel T."/>
        </authorList>
    </citation>
    <scope>NUCLEOTIDE SEQUENCE [LARGE SCALE GENOMIC DNA]</scope>
    <source>
        <strain evidence="9 10">CLA-AP-H27</strain>
    </source>
</reference>
<gene>
    <name evidence="9" type="ORF">WMO41_13245</name>
</gene>
<name>A0ABV1HP62_9FIRM</name>
<dbReference type="PANTHER" id="PTHR42933">
    <property type="entry name" value="SLR6095 PROTEIN"/>
    <property type="match status" value="1"/>
</dbReference>
<dbReference type="EC" id="2.1.1.72" evidence="1"/>